<reference evidence="2 3" key="1">
    <citation type="submission" date="2016-10" db="EMBL/GenBank/DDBJ databases">
        <authorList>
            <person name="de Groot N.N."/>
        </authorList>
    </citation>
    <scope>NUCLEOTIDE SEQUENCE [LARGE SCALE GENOMIC DNA]</scope>
    <source>
        <strain evidence="2 3">DSM 13305</strain>
    </source>
</reference>
<evidence type="ECO:0000313" key="3">
    <source>
        <dbReference type="Proteomes" id="UP000198847"/>
    </source>
</evidence>
<accession>A0A1H8N9B2</accession>
<dbReference type="OrthoDB" id="1683767at2"/>
<dbReference type="AlphaFoldDB" id="A0A1H8N9B2"/>
<keyword evidence="3" id="KW-1185">Reference proteome</keyword>
<dbReference type="STRING" id="112903.SAMN04490178_10111"/>
<evidence type="ECO:0008006" key="4">
    <source>
        <dbReference type="Google" id="ProtNLM"/>
    </source>
</evidence>
<gene>
    <name evidence="2" type="ORF">SAMN04490178_10111</name>
</gene>
<keyword evidence="1" id="KW-1133">Transmembrane helix</keyword>
<evidence type="ECO:0000313" key="2">
    <source>
        <dbReference type="EMBL" id="SEO26184.1"/>
    </source>
</evidence>
<evidence type="ECO:0000256" key="1">
    <source>
        <dbReference type="SAM" id="Phobius"/>
    </source>
</evidence>
<keyword evidence="1" id="KW-0812">Transmembrane</keyword>
<dbReference type="RefSeq" id="WP_091743354.1">
    <property type="nucleotide sequence ID" value="NZ_FODY01000001.1"/>
</dbReference>
<keyword evidence="1" id="KW-0472">Membrane</keyword>
<dbReference type="Proteomes" id="UP000198847">
    <property type="component" value="Unassembled WGS sequence"/>
</dbReference>
<organism evidence="2 3">
    <name type="scientific">Propionispora vibrioides</name>
    <dbReference type="NCBI Taxonomy" id="112903"/>
    <lineage>
        <taxon>Bacteria</taxon>
        <taxon>Bacillati</taxon>
        <taxon>Bacillota</taxon>
        <taxon>Negativicutes</taxon>
        <taxon>Selenomonadales</taxon>
        <taxon>Sporomusaceae</taxon>
        <taxon>Propionispora</taxon>
    </lineage>
</organism>
<proteinExistence type="predicted"/>
<feature type="transmembrane region" description="Helical" evidence="1">
    <location>
        <begin position="6"/>
        <end position="23"/>
    </location>
</feature>
<sequence length="66" mass="7725">MRSNFWQGLFWGGMVGTALGLFIKPMVDRPARKPLADYKANDVVAKTRNFMREARRSRKKLLRRVD</sequence>
<dbReference type="EMBL" id="FODY01000001">
    <property type="protein sequence ID" value="SEO26184.1"/>
    <property type="molecule type" value="Genomic_DNA"/>
</dbReference>
<name>A0A1H8N9B2_9FIRM</name>
<protein>
    <recommendedName>
        <fullName evidence="4">YtxH-like protein</fullName>
    </recommendedName>
</protein>